<feature type="chain" id="PRO_5043010389" description="Extracellular solute-binding protein" evidence="1">
    <location>
        <begin position="22"/>
        <end position="330"/>
    </location>
</feature>
<feature type="signal peptide" evidence="1">
    <location>
        <begin position="1"/>
        <end position="21"/>
    </location>
</feature>
<name>A0AAP2GLC4_9BACT</name>
<evidence type="ECO:0000313" key="2">
    <source>
        <dbReference type="EMBL" id="MBT1700251.1"/>
    </source>
</evidence>
<keyword evidence="3" id="KW-1185">Reference proteome</keyword>
<dbReference type="AlphaFoldDB" id="A0AAP2GLC4"/>
<organism evidence="2 3">
    <name type="scientific">Chryseosolibacter histidini</name>
    <dbReference type="NCBI Taxonomy" id="2782349"/>
    <lineage>
        <taxon>Bacteria</taxon>
        <taxon>Pseudomonadati</taxon>
        <taxon>Bacteroidota</taxon>
        <taxon>Cytophagia</taxon>
        <taxon>Cytophagales</taxon>
        <taxon>Chryseotaleaceae</taxon>
        <taxon>Chryseosolibacter</taxon>
    </lineage>
</organism>
<gene>
    <name evidence="2" type="ORF">KK083_25410</name>
</gene>
<evidence type="ECO:0008006" key="4">
    <source>
        <dbReference type="Google" id="ProtNLM"/>
    </source>
</evidence>
<protein>
    <recommendedName>
        <fullName evidence="4">Extracellular solute-binding protein</fullName>
    </recommendedName>
</protein>
<proteinExistence type="predicted"/>
<dbReference type="Proteomes" id="UP001319200">
    <property type="component" value="Unassembled WGS sequence"/>
</dbReference>
<dbReference type="EMBL" id="JAHESF010000037">
    <property type="protein sequence ID" value="MBT1700251.1"/>
    <property type="molecule type" value="Genomic_DNA"/>
</dbReference>
<dbReference type="Gene3D" id="3.40.190.10">
    <property type="entry name" value="Periplasmic binding protein-like II"/>
    <property type="match status" value="2"/>
</dbReference>
<reference evidence="2 3" key="1">
    <citation type="submission" date="2021-05" db="EMBL/GenBank/DDBJ databases">
        <title>A Polyphasic approach of four new species of the genus Ohtaekwangia: Ohtaekwangia histidinii sp. nov., Ohtaekwangia cretensis sp. nov., Ohtaekwangia indiensis sp. nov., Ohtaekwangia reichenbachii sp. nov. from diverse environment.</title>
        <authorList>
            <person name="Octaviana S."/>
        </authorList>
    </citation>
    <scope>NUCLEOTIDE SEQUENCE [LARGE SCALE GENOMIC DNA]</scope>
    <source>
        <strain evidence="2 3">PWU4</strain>
    </source>
</reference>
<evidence type="ECO:0000256" key="1">
    <source>
        <dbReference type="SAM" id="SignalP"/>
    </source>
</evidence>
<sequence length="330" mass="37160">MLSFHQTITAALLLFSFSLAAQSPEPLASAGKTDLNPGARAAQKIVIITGARFSYKLVQQWIDDYNKVKPDVQLIIESRGSADPLKYDILAEVYEQEDAIRKTREYINIGRYAILPVATARSTFAKTYSEKGLDADLIKQIFFHDIFADKEKQKPIKAPFTVYTRLQKAGVPIVFTKYFGYQQKDIKGNAIAGADSHLLKALLRDSTGVTYLPLPLAYDEQTRKPVEGLTVLPVDLNGNGKVSDNEKFYDTLDKVIEQLEATEPGDIKNIPVEYLHLSVDKQHASAEAIDFLKWVNENGQTYLHDFGYLTPEAKRFEKEKFNEFATKRGK</sequence>
<comment type="caution">
    <text evidence="2">The sequence shown here is derived from an EMBL/GenBank/DDBJ whole genome shotgun (WGS) entry which is preliminary data.</text>
</comment>
<evidence type="ECO:0000313" key="3">
    <source>
        <dbReference type="Proteomes" id="UP001319200"/>
    </source>
</evidence>
<accession>A0AAP2GLC4</accession>
<keyword evidence="1" id="KW-0732">Signal</keyword>
<dbReference type="RefSeq" id="WP_254168725.1">
    <property type="nucleotide sequence ID" value="NZ_JAHESF010000037.1"/>
</dbReference>
<dbReference type="SUPFAM" id="SSF53850">
    <property type="entry name" value="Periplasmic binding protein-like II"/>
    <property type="match status" value="1"/>
</dbReference>